<sequence>MYIIAPFLAWVIAGGLKYIINHVRYGNARERIGNGGFPSNHTTIMTTTVMLIGMEEGFSSAMFGLGVAITFIVIIDAAGLRRHVGRHARVINRMITDDERLRESMGHKPIEIVGGLVLGTLLALALSYGKALLLS</sequence>
<evidence type="ECO:0000256" key="1">
    <source>
        <dbReference type="SAM" id="Phobius"/>
    </source>
</evidence>
<comment type="caution">
    <text evidence="2">The sequence shown here is derived from an EMBL/GenBank/DDBJ whole genome shotgun (WGS) entry which is preliminary data.</text>
</comment>
<gene>
    <name evidence="2" type="primary">ykcE</name>
    <name evidence="2" type="ORF">J40TS1_06020</name>
</gene>
<feature type="transmembrane region" description="Helical" evidence="1">
    <location>
        <begin position="58"/>
        <end position="80"/>
    </location>
</feature>
<keyword evidence="1" id="KW-0812">Transmembrane</keyword>
<keyword evidence="1" id="KW-0472">Membrane</keyword>
<feature type="transmembrane region" description="Helical" evidence="1">
    <location>
        <begin position="110"/>
        <end position="129"/>
    </location>
</feature>
<accession>A0A920CW88</accession>
<dbReference type="RefSeq" id="WP_246563075.1">
    <property type="nucleotide sequence ID" value="NZ_BOSE01000001.1"/>
</dbReference>
<protein>
    <submittedName>
        <fullName evidence="2">Acid phosphatase</fullName>
    </submittedName>
</protein>
<reference evidence="2" key="1">
    <citation type="submission" date="2021-03" db="EMBL/GenBank/DDBJ databases">
        <title>Antimicrobial resistance genes in bacteria isolated from Japanese honey, and their potential for conferring macrolide and lincosamide resistance in the American foulbrood pathogen Paenibacillus larvae.</title>
        <authorList>
            <person name="Okamoto M."/>
            <person name="Kumagai M."/>
            <person name="Kanamori H."/>
            <person name="Takamatsu D."/>
        </authorList>
    </citation>
    <scope>NUCLEOTIDE SEQUENCE</scope>
    <source>
        <strain evidence="2">J40TS1</strain>
    </source>
</reference>
<dbReference type="AlphaFoldDB" id="A0A920CW88"/>
<dbReference type="Pfam" id="PF02681">
    <property type="entry name" value="DUF212"/>
    <property type="match status" value="1"/>
</dbReference>
<keyword evidence="1" id="KW-1133">Transmembrane helix</keyword>
<proteinExistence type="predicted"/>
<keyword evidence="3" id="KW-1185">Reference proteome</keyword>
<dbReference type="Proteomes" id="UP000683139">
    <property type="component" value="Unassembled WGS sequence"/>
</dbReference>
<dbReference type="EMBL" id="BOSE01000001">
    <property type="protein sequence ID" value="GIP14960.1"/>
    <property type="molecule type" value="Genomic_DNA"/>
</dbReference>
<dbReference type="PANTHER" id="PTHR31446:SF39">
    <property type="entry name" value="ACID PHOSPHATASE_VANADIUM-DEPENDENT HALOPEROXIDASE-RELATED PROTEIN"/>
    <property type="match status" value="1"/>
</dbReference>
<dbReference type="InterPro" id="IPR003832">
    <property type="entry name" value="DUF212"/>
</dbReference>
<evidence type="ECO:0000313" key="2">
    <source>
        <dbReference type="EMBL" id="GIP14960.1"/>
    </source>
</evidence>
<organism evidence="2 3">
    <name type="scientific">Paenibacillus montaniterrae</name>
    <dbReference type="NCBI Taxonomy" id="429341"/>
    <lineage>
        <taxon>Bacteria</taxon>
        <taxon>Bacillati</taxon>
        <taxon>Bacillota</taxon>
        <taxon>Bacilli</taxon>
        <taxon>Bacillales</taxon>
        <taxon>Paenibacillaceae</taxon>
        <taxon>Paenibacillus</taxon>
    </lineage>
</organism>
<dbReference type="PANTHER" id="PTHR31446">
    <property type="entry name" value="ACID PHOSPHATASE/VANADIUM-DEPENDENT HALOPEROXIDASE-RELATED PROTEIN"/>
    <property type="match status" value="1"/>
</dbReference>
<name>A0A920CW88_9BACL</name>
<evidence type="ECO:0000313" key="3">
    <source>
        <dbReference type="Proteomes" id="UP000683139"/>
    </source>
</evidence>